<keyword evidence="10" id="KW-1185">Reference proteome</keyword>
<dbReference type="AlphaFoldDB" id="A0A9N9W5Y6"/>
<feature type="region of interest" description="Disordered" evidence="6">
    <location>
        <begin position="1"/>
        <end position="28"/>
    </location>
</feature>
<feature type="transmembrane region" description="Helical" evidence="7">
    <location>
        <begin position="194"/>
        <end position="218"/>
    </location>
</feature>
<evidence type="ECO:0000259" key="8">
    <source>
        <dbReference type="PROSITE" id="PS50850"/>
    </source>
</evidence>
<feature type="transmembrane region" description="Helical" evidence="7">
    <location>
        <begin position="135"/>
        <end position="156"/>
    </location>
</feature>
<dbReference type="PANTHER" id="PTHR43791:SF55">
    <property type="entry name" value="TRANSPORTER, PUTATIVE (AFU_ORTHOLOGUE AFUA_6G01820)-RELATED"/>
    <property type="match status" value="1"/>
</dbReference>
<evidence type="ECO:0000256" key="1">
    <source>
        <dbReference type="ARBA" id="ARBA00004141"/>
    </source>
</evidence>
<evidence type="ECO:0000256" key="5">
    <source>
        <dbReference type="ARBA" id="ARBA00023136"/>
    </source>
</evidence>
<feature type="transmembrane region" description="Helical" evidence="7">
    <location>
        <begin position="423"/>
        <end position="444"/>
    </location>
</feature>
<accession>A0A9N9W5Y6</accession>
<dbReference type="GO" id="GO:0022857">
    <property type="term" value="F:transmembrane transporter activity"/>
    <property type="evidence" value="ECO:0007669"/>
    <property type="project" value="InterPro"/>
</dbReference>
<feature type="transmembrane region" description="Helical" evidence="7">
    <location>
        <begin position="456"/>
        <end position="478"/>
    </location>
</feature>
<organism evidence="9 10">
    <name type="scientific">Clonostachys solani</name>
    <dbReference type="NCBI Taxonomy" id="160281"/>
    <lineage>
        <taxon>Eukaryota</taxon>
        <taxon>Fungi</taxon>
        <taxon>Dikarya</taxon>
        <taxon>Ascomycota</taxon>
        <taxon>Pezizomycotina</taxon>
        <taxon>Sordariomycetes</taxon>
        <taxon>Hypocreomycetidae</taxon>
        <taxon>Hypocreales</taxon>
        <taxon>Bionectriaceae</taxon>
        <taxon>Clonostachys</taxon>
    </lineage>
</organism>
<feature type="transmembrane region" description="Helical" evidence="7">
    <location>
        <begin position="108"/>
        <end position="129"/>
    </location>
</feature>
<keyword evidence="4 7" id="KW-1133">Transmembrane helix</keyword>
<dbReference type="InterPro" id="IPR020846">
    <property type="entry name" value="MFS_dom"/>
</dbReference>
<feature type="transmembrane region" description="Helical" evidence="7">
    <location>
        <begin position="388"/>
        <end position="411"/>
    </location>
</feature>
<evidence type="ECO:0000256" key="3">
    <source>
        <dbReference type="ARBA" id="ARBA00022692"/>
    </source>
</evidence>
<evidence type="ECO:0000256" key="2">
    <source>
        <dbReference type="ARBA" id="ARBA00022448"/>
    </source>
</evidence>
<comment type="subcellular location">
    <subcellularLocation>
        <location evidence="1">Membrane</location>
        <topology evidence="1">Multi-pass membrane protein</topology>
    </subcellularLocation>
</comment>
<feature type="transmembrane region" description="Helical" evidence="7">
    <location>
        <begin position="168"/>
        <end position="188"/>
    </location>
</feature>
<proteinExistence type="predicted"/>
<name>A0A9N9W5Y6_9HYPO</name>
<dbReference type="PROSITE" id="PS50850">
    <property type="entry name" value="MFS"/>
    <property type="match status" value="1"/>
</dbReference>
<feature type="compositionally biased region" description="Basic and acidic residues" evidence="6">
    <location>
        <begin position="1"/>
        <end position="19"/>
    </location>
</feature>
<keyword evidence="3 7" id="KW-0812">Transmembrane</keyword>
<keyword evidence="2" id="KW-0813">Transport</keyword>
<feature type="domain" description="Major facilitator superfamily (MFS) profile" evidence="8">
    <location>
        <begin position="59"/>
        <end position="485"/>
    </location>
</feature>
<evidence type="ECO:0000313" key="9">
    <source>
        <dbReference type="EMBL" id="CAH0046011.1"/>
    </source>
</evidence>
<dbReference type="SUPFAM" id="SSF103473">
    <property type="entry name" value="MFS general substrate transporter"/>
    <property type="match status" value="1"/>
</dbReference>
<gene>
    <name evidence="9" type="ORF">CSOL1703_00012644</name>
</gene>
<dbReference type="Proteomes" id="UP000775872">
    <property type="component" value="Unassembled WGS sequence"/>
</dbReference>
<dbReference type="InterPro" id="IPR036259">
    <property type="entry name" value="MFS_trans_sf"/>
</dbReference>
<feature type="transmembrane region" description="Helical" evidence="7">
    <location>
        <begin position="364"/>
        <end position="381"/>
    </location>
</feature>
<feature type="transmembrane region" description="Helical" evidence="7">
    <location>
        <begin position="230"/>
        <end position="250"/>
    </location>
</feature>
<evidence type="ECO:0000256" key="4">
    <source>
        <dbReference type="ARBA" id="ARBA00022989"/>
    </source>
</evidence>
<dbReference type="Gene3D" id="1.20.1250.20">
    <property type="entry name" value="MFS general substrate transporter like domains"/>
    <property type="match status" value="1"/>
</dbReference>
<feature type="region of interest" description="Disordered" evidence="6">
    <location>
        <begin position="489"/>
        <end position="519"/>
    </location>
</feature>
<evidence type="ECO:0000256" key="6">
    <source>
        <dbReference type="SAM" id="MobiDB-lite"/>
    </source>
</evidence>
<dbReference type="GO" id="GO:0016020">
    <property type="term" value="C:membrane"/>
    <property type="evidence" value="ECO:0007669"/>
    <property type="project" value="UniProtKB-SubCell"/>
</dbReference>
<dbReference type="Pfam" id="PF07690">
    <property type="entry name" value="MFS_1"/>
    <property type="match status" value="1"/>
</dbReference>
<evidence type="ECO:0000313" key="10">
    <source>
        <dbReference type="Proteomes" id="UP000775872"/>
    </source>
</evidence>
<dbReference type="InterPro" id="IPR011701">
    <property type="entry name" value="MFS"/>
</dbReference>
<dbReference type="EMBL" id="CABFOC020000013">
    <property type="protein sequence ID" value="CAH0046011.1"/>
    <property type="molecule type" value="Genomic_DNA"/>
</dbReference>
<sequence>MAVPQETDKNSLPEARHQETAGGDAGVHTSTDYELVSGPIRHLSPGENKRVLRRIDLVLMPIMFISYGLQYMDKAILAAASQFGVVEEVGLYDVVMTNGQPQIDLTKFSLATLIFYWGFAAGAFPASFLSSRFPIGIFCGASVFVWGLVTMAAALVDSYSGMMALRFFLGFIEAAIPAAFSLTIAMWYKPDEQPLRFAIWVSASGIGGVLGTVLLWGVGHINGSLSPWKYQFIVLGAMTSAWGIFLAAAMPRSPASAYFLSEKDRTLAVDRIRACQTAAQDEGFKLHQVKEAFQDPKTWAYIFVTFSCQLANGAVSGFGPIIISSFGFGPLQSVLIAGSLGGTLFLSMVAAGLITSFIPNQKCNVAFATCLPIIIGCAIVWKASWKSLGVPLFGFLLVGFFATPYVMILSLVTANTAGQTKKVVVTGLVWFAYCVSNGVAPLLVRSTEQAQHYPSLFIPILSLLSVGLLVLVALRWYLNACNKTREADALSNRGDTQSPDETASLDLTDKENPNFRYHL</sequence>
<dbReference type="PANTHER" id="PTHR43791">
    <property type="entry name" value="PERMEASE-RELATED"/>
    <property type="match status" value="1"/>
</dbReference>
<comment type="caution">
    <text evidence="9">The sequence shown here is derived from an EMBL/GenBank/DDBJ whole genome shotgun (WGS) entry which is preliminary data.</text>
</comment>
<protein>
    <recommendedName>
        <fullName evidence="8">Major facilitator superfamily (MFS) profile domain-containing protein</fullName>
    </recommendedName>
</protein>
<keyword evidence="5 7" id="KW-0472">Membrane</keyword>
<evidence type="ECO:0000256" key="7">
    <source>
        <dbReference type="SAM" id="Phobius"/>
    </source>
</evidence>
<dbReference type="OrthoDB" id="1932925at2759"/>
<reference evidence="9" key="1">
    <citation type="submission" date="2021-10" db="EMBL/GenBank/DDBJ databases">
        <authorList>
            <person name="Piombo E."/>
        </authorList>
    </citation>
    <scope>NUCLEOTIDE SEQUENCE</scope>
</reference>
<feature type="transmembrane region" description="Helical" evidence="7">
    <location>
        <begin position="335"/>
        <end position="358"/>
    </location>
</feature>